<dbReference type="Pfam" id="PF01042">
    <property type="entry name" value="Ribonuc_L-PSP"/>
    <property type="match status" value="1"/>
</dbReference>
<gene>
    <name evidence="1" type="ORF">BO99DRAFT_296319</name>
</gene>
<evidence type="ECO:0000313" key="2">
    <source>
        <dbReference type="Proteomes" id="UP000249829"/>
    </source>
</evidence>
<accession>A0A2V5GQ65</accession>
<evidence type="ECO:0008006" key="3">
    <source>
        <dbReference type="Google" id="ProtNLM"/>
    </source>
</evidence>
<reference evidence="1 2" key="1">
    <citation type="submission" date="2018-02" db="EMBL/GenBank/DDBJ databases">
        <title>The genomes of Aspergillus section Nigri reveals drivers in fungal speciation.</title>
        <authorList>
            <consortium name="DOE Joint Genome Institute"/>
            <person name="Vesth T.C."/>
            <person name="Nybo J."/>
            <person name="Theobald S."/>
            <person name="Brandl J."/>
            <person name="Frisvad J.C."/>
            <person name="Nielsen K.F."/>
            <person name="Lyhne E.K."/>
            <person name="Kogle M.E."/>
            <person name="Kuo A."/>
            <person name="Riley R."/>
            <person name="Clum A."/>
            <person name="Nolan M."/>
            <person name="Lipzen A."/>
            <person name="Salamov A."/>
            <person name="Henrissat B."/>
            <person name="Wiebenga A."/>
            <person name="De vries R.P."/>
            <person name="Grigoriev I.V."/>
            <person name="Mortensen U.H."/>
            <person name="Andersen M.R."/>
            <person name="Baker S.E."/>
        </authorList>
    </citation>
    <scope>NUCLEOTIDE SEQUENCE [LARGE SCALE GENOMIC DNA]</scope>
    <source>
        <strain evidence="1 2">CBS 115571</strain>
    </source>
</reference>
<dbReference type="SUPFAM" id="SSF55298">
    <property type="entry name" value="YjgF-like"/>
    <property type="match status" value="1"/>
</dbReference>
<dbReference type="STRING" id="1450538.A0A2V5GQ65"/>
<sequence>RRIIESLEAILPAAGSNLNSFVEVSLYLSKVKDFDRFSAVYRRYWGDLKPSRTCVAVKDLPGGTDIKTNYTGVVLQT</sequence>
<dbReference type="Proteomes" id="UP000249829">
    <property type="component" value="Unassembled WGS sequence"/>
</dbReference>
<feature type="non-terminal residue" evidence="1">
    <location>
        <position position="77"/>
    </location>
</feature>
<dbReference type="EMBL" id="KZ825268">
    <property type="protein sequence ID" value="PYI13028.1"/>
    <property type="molecule type" value="Genomic_DNA"/>
</dbReference>
<name>A0A2V5GQ65_ASPV1</name>
<dbReference type="Gene3D" id="3.30.1330.40">
    <property type="entry name" value="RutC-like"/>
    <property type="match status" value="1"/>
</dbReference>
<organism evidence="1 2">
    <name type="scientific">Aspergillus violaceofuscus (strain CBS 115571)</name>
    <dbReference type="NCBI Taxonomy" id="1450538"/>
    <lineage>
        <taxon>Eukaryota</taxon>
        <taxon>Fungi</taxon>
        <taxon>Dikarya</taxon>
        <taxon>Ascomycota</taxon>
        <taxon>Pezizomycotina</taxon>
        <taxon>Eurotiomycetes</taxon>
        <taxon>Eurotiomycetidae</taxon>
        <taxon>Eurotiales</taxon>
        <taxon>Aspergillaceae</taxon>
        <taxon>Aspergillus</taxon>
    </lineage>
</organism>
<dbReference type="CDD" id="cd00448">
    <property type="entry name" value="YjgF_YER057c_UK114_family"/>
    <property type="match status" value="1"/>
</dbReference>
<evidence type="ECO:0000313" key="1">
    <source>
        <dbReference type="EMBL" id="PYI13028.1"/>
    </source>
</evidence>
<dbReference type="AlphaFoldDB" id="A0A2V5GQ65"/>
<dbReference type="InterPro" id="IPR006175">
    <property type="entry name" value="YjgF/YER057c/UK114"/>
</dbReference>
<proteinExistence type="predicted"/>
<dbReference type="InterPro" id="IPR035959">
    <property type="entry name" value="RutC-like_sf"/>
</dbReference>
<protein>
    <recommendedName>
        <fullName evidence="3">YjgF-like protein</fullName>
    </recommendedName>
</protein>
<feature type="non-terminal residue" evidence="1">
    <location>
        <position position="1"/>
    </location>
</feature>
<keyword evidence="2" id="KW-1185">Reference proteome</keyword>